<dbReference type="PROSITE" id="PS50045">
    <property type="entry name" value="SIGMA54_INTERACT_4"/>
    <property type="match status" value="1"/>
</dbReference>
<dbReference type="GO" id="GO:0003677">
    <property type="term" value="F:DNA binding"/>
    <property type="evidence" value="ECO:0007669"/>
    <property type="project" value="UniProtKB-KW"/>
</dbReference>
<evidence type="ECO:0000313" key="7">
    <source>
        <dbReference type="EMBL" id="VFJ43963.1"/>
    </source>
</evidence>
<keyword evidence="2" id="KW-0067">ATP-binding</keyword>
<dbReference type="PANTHER" id="PTHR32071">
    <property type="entry name" value="TRANSCRIPTIONAL REGULATORY PROTEIN"/>
    <property type="match status" value="1"/>
</dbReference>
<evidence type="ECO:0000256" key="1">
    <source>
        <dbReference type="ARBA" id="ARBA00022741"/>
    </source>
</evidence>
<dbReference type="Gene3D" id="3.40.50.300">
    <property type="entry name" value="P-loop containing nucleotide triphosphate hydrolases"/>
    <property type="match status" value="1"/>
</dbReference>
<dbReference type="InterPro" id="IPR001789">
    <property type="entry name" value="Sig_transdc_resp-reg_receiver"/>
</dbReference>
<dbReference type="CDD" id="cd00009">
    <property type="entry name" value="AAA"/>
    <property type="match status" value="1"/>
</dbReference>
<dbReference type="Gene3D" id="3.40.50.2300">
    <property type="match status" value="1"/>
</dbReference>
<dbReference type="GO" id="GO:0005524">
    <property type="term" value="F:ATP binding"/>
    <property type="evidence" value="ECO:0007669"/>
    <property type="project" value="UniProtKB-KW"/>
</dbReference>
<accession>A0A450VMJ3</accession>
<dbReference type="SMART" id="SM00382">
    <property type="entry name" value="AAA"/>
    <property type="match status" value="1"/>
</dbReference>
<dbReference type="Pfam" id="PF00072">
    <property type="entry name" value="Response_reg"/>
    <property type="match status" value="1"/>
</dbReference>
<dbReference type="PANTHER" id="PTHR32071:SF14">
    <property type="entry name" value="TRANSCRIPTIONAL REGULATORY PROTEIN RTCR"/>
    <property type="match status" value="1"/>
</dbReference>
<evidence type="ECO:0000313" key="6">
    <source>
        <dbReference type="EMBL" id="VFJ43274.1"/>
    </source>
</evidence>
<evidence type="ECO:0000313" key="8">
    <source>
        <dbReference type="EMBL" id="VFK06019.1"/>
    </source>
</evidence>
<keyword evidence="3" id="KW-0597">Phosphoprotein</keyword>
<dbReference type="EMBL" id="CAADEZ010000007">
    <property type="protein sequence ID" value="VFJ43274.1"/>
    <property type="molecule type" value="Genomic_DNA"/>
</dbReference>
<dbReference type="AlphaFoldDB" id="A0A450VMJ3"/>
<dbReference type="InterPro" id="IPR027417">
    <property type="entry name" value="P-loop_NTPase"/>
</dbReference>
<reference evidence="8" key="1">
    <citation type="submission" date="2019-02" db="EMBL/GenBank/DDBJ databases">
        <authorList>
            <person name="Gruber-Vodicka R. H."/>
            <person name="Seah K. B. B."/>
        </authorList>
    </citation>
    <scope>NUCLEOTIDE SEQUENCE</scope>
    <source>
        <strain evidence="6">BECK_BZ163</strain>
        <strain evidence="8">BECK_BZ164</strain>
        <strain evidence="7">BECK_BZ165</strain>
    </source>
</reference>
<gene>
    <name evidence="6" type="ORF">BECKFM1743A_GA0114220_100077</name>
    <name evidence="8" type="ORF">BECKFM1743B_GA0114221_100097</name>
    <name evidence="7" type="ORF">BECKFM1743C_GA0114222_1000714</name>
</gene>
<feature type="domain" description="Response regulatory" evidence="5">
    <location>
        <begin position="5"/>
        <end position="119"/>
    </location>
</feature>
<dbReference type="PROSITE" id="PS50110">
    <property type="entry name" value="RESPONSE_REGULATORY"/>
    <property type="match status" value="1"/>
</dbReference>
<dbReference type="Gene3D" id="1.10.8.60">
    <property type="match status" value="1"/>
</dbReference>
<dbReference type="Pfam" id="PF25601">
    <property type="entry name" value="AAA_lid_14"/>
    <property type="match status" value="1"/>
</dbReference>
<dbReference type="SMART" id="SM00448">
    <property type="entry name" value="REC"/>
    <property type="match status" value="1"/>
</dbReference>
<dbReference type="InterPro" id="IPR002078">
    <property type="entry name" value="Sigma_54_int"/>
</dbReference>
<organism evidence="8">
    <name type="scientific">Candidatus Kentrum sp. FM</name>
    <dbReference type="NCBI Taxonomy" id="2126340"/>
    <lineage>
        <taxon>Bacteria</taxon>
        <taxon>Pseudomonadati</taxon>
        <taxon>Pseudomonadota</taxon>
        <taxon>Gammaproteobacteria</taxon>
        <taxon>Candidatus Kentrum</taxon>
    </lineage>
</organism>
<dbReference type="CDD" id="cd00156">
    <property type="entry name" value="REC"/>
    <property type="match status" value="1"/>
</dbReference>
<evidence type="ECO:0000259" key="4">
    <source>
        <dbReference type="PROSITE" id="PS50045"/>
    </source>
</evidence>
<dbReference type="EMBL" id="CAADFA010000007">
    <property type="protein sequence ID" value="VFJ43963.1"/>
    <property type="molecule type" value="Genomic_DNA"/>
</dbReference>
<sequence>MSKQRLLIVDDDRAFTAKLTGALEGLFDVESCHSELEFQERYAMGRFDLVIMDMRLREGKEGLDLLKGIHAEDPLQPVIVMTAYADLASHIDAMESGALNYLDKREFSPGLIARTVEALAHQGTLQRRVAELEQQLAPPESTEIIGASDAIREVRSHLHRAAGDGRAPVLVTGEPGSGRTLAARYIHHLSHTRSDGPFVSASFTVSHSRPRSAEAEILLFGGSRDPGNGRSDAGGWLDSAKGGILFLNDAHVLNAGILEGLSRYLETGSFWRVGGESYVESDVQLIFSTTPEQSGDAILDDLREVVERYGGITIRIPPLRERREDINPLAHHILNSLYRQGETRVRTLRETAITLLEEFDWPGNVRELESAVEYAAIRADAVGETEIAPYHLPQTVVDRSARAGLTISALDYQRHLARAELALVASAMETFSTTKQADLAARLHYNDRYTFARRIRRCFERYPDLEREFPDVRRIFMVR</sequence>
<keyword evidence="1" id="KW-0547">Nucleotide-binding</keyword>
<evidence type="ECO:0000256" key="2">
    <source>
        <dbReference type="ARBA" id="ARBA00022840"/>
    </source>
</evidence>
<dbReference type="GO" id="GO:0000160">
    <property type="term" value="P:phosphorelay signal transduction system"/>
    <property type="evidence" value="ECO:0007669"/>
    <property type="project" value="InterPro"/>
</dbReference>
<name>A0A450VMJ3_9GAMM</name>
<keyword evidence="8" id="KW-0238">DNA-binding</keyword>
<dbReference type="InterPro" id="IPR003593">
    <property type="entry name" value="AAA+_ATPase"/>
</dbReference>
<feature type="modified residue" description="4-aspartylphosphate" evidence="3">
    <location>
        <position position="53"/>
    </location>
</feature>
<dbReference type="InterPro" id="IPR058031">
    <property type="entry name" value="AAA_lid_NorR"/>
</dbReference>
<dbReference type="Pfam" id="PF00158">
    <property type="entry name" value="Sigma54_activat"/>
    <property type="match status" value="1"/>
</dbReference>
<dbReference type="SUPFAM" id="SSF52540">
    <property type="entry name" value="P-loop containing nucleoside triphosphate hydrolases"/>
    <property type="match status" value="1"/>
</dbReference>
<dbReference type="GO" id="GO:0006355">
    <property type="term" value="P:regulation of DNA-templated transcription"/>
    <property type="evidence" value="ECO:0007669"/>
    <property type="project" value="InterPro"/>
</dbReference>
<proteinExistence type="predicted"/>
<protein>
    <submittedName>
        <fullName evidence="8">DNA-binding transcriptional response regulator, NtrC family, contains REC, AAA-type ATPase, and a Fis-type DNA-binding domains</fullName>
    </submittedName>
</protein>
<evidence type="ECO:0000256" key="3">
    <source>
        <dbReference type="PROSITE-ProRule" id="PRU00169"/>
    </source>
</evidence>
<feature type="domain" description="Sigma-54 factor interaction" evidence="4">
    <location>
        <begin position="144"/>
        <end position="377"/>
    </location>
</feature>
<dbReference type="EMBL" id="CAADFL010000009">
    <property type="protein sequence ID" value="VFK06019.1"/>
    <property type="molecule type" value="Genomic_DNA"/>
</dbReference>
<evidence type="ECO:0000259" key="5">
    <source>
        <dbReference type="PROSITE" id="PS50110"/>
    </source>
</evidence>
<dbReference type="InterPro" id="IPR011006">
    <property type="entry name" value="CheY-like_superfamily"/>
</dbReference>
<dbReference type="SUPFAM" id="SSF52172">
    <property type="entry name" value="CheY-like"/>
    <property type="match status" value="1"/>
</dbReference>